<keyword evidence="2" id="KW-1185">Reference proteome</keyword>
<accession>A0A974SQI4</accession>
<evidence type="ECO:0000313" key="2">
    <source>
        <dbReference type="Proteomes" id="UP000663444"/>
    </source>
</evidence>
<dbReference type="Proteomes" id="UP000663444">
    <property type="component" value="Chromosome"/>
</dbReference>
<organism evidence="1 2">
    <name type="scientific">Azospira restricta</name>
    <dbReference type="NCBI Taxonomy" id="404405"/>
    <lineage>
        <taxon>Bacteria</taxon>
        <taxon>Pseudomonadati</taxon>
        <taxon>Pseudomonadota</taxon>
        <taxon>Betaproteobacteria</taxon>
        <taxon>Rhodocyclales</taxon>
        <taxon>Rhodocyclaceae</taxon>
        <taxon>Azospira</taxon>
    </lineage>
</organism>
<evidence type="ECO:0000313" key="1">
    <source>
        <dbReference type="EMBL" id="QRJ64607.1"/>
    </source>
</evidence>
<dbReference type="AlphaFoldDB" id="A0A974SQI4"/>
<dbReference type="SUPFAM" id="SSF49503">
    <property type="entry name" value="Cupredoxins"/>
    <property type="match status" value="1"/>
</dbReference>
<dbReference type="InterPro" id="IPR008972">
    <property type="entry name" value="Cupredoxin"/>
</dbReference>
<dbReference type="RefSeq" id="WP_203388150.1">
    <property type="nucleotide sequence ID" value="NZ_CP064781.1"/>
</dbReference>
<dbReference type="KEGG" id="ares:IWH25_04440"/>
<sequence>MSAVGMAGDPVEVTRTIEVTVDDSMHFIPDHTTVKTGETVWLFAKNLGKVPHEKVIGWITEFTEHAESNMLTLKQRQRCGIVWKFAQAAR</sequence>
<name>A0A974SQI4_9RHOO</name>
<reference evidence="1" key="1">
    <citation type="submission" date="2020-11" db="EMBL/GenBank/DDBJ databases">
        <title>Azospira restricta DSM 18626 genome sequence.</title>
        <authorList>
            <person name="Moe W.M."/>
        </authorList>
    </citation>
    <scope>NUCLEOTIDE SEQUENCE</scope>
    <source>
        <strain evidence="1">DSM 18626</strain>
    </source>
</reference>
<protein>
    <submittedName>
        <fullName evidence="1">Uncharacterized protein</fullName>
    </submittedName>
</protein>
<gene>
    <name evidence="1" type="ORF">IWH25_04440</name>
</gene>
<dbReference type="EMBL" id="CP064781">
    <property type="protein sequence ID" value="QRJ64607.1"/>
    <property type="molecule type" value="Genomic_DNA"/>
</dbReference>
<proteinExistence type="predicted"/>
<dbReference type="Gene3D" id="2.60.40.420">
    <property type="entry name" value="Cupredoxins - blue copper proteins"/>
    <property type="match status" value="1"/>
</dbReference>